<dbReference type="AlphaFoldDB" id="A0A087UQP5"/>
<gene>
    <name evidence="5" type="ORF">X975_14152</name>
</gene>
<name>A0A087UQP5_STEMI</name>
<keyword evidence="2" id="KW-0175">Coiled coil</keyword>
<dbReference type="Proteomes" id="UP000054359">
    <property type="component" value="Unassembled WGS sequence"/>
</dbReference>
<evidence type="ECO:0000259" key="4">
    <source>
        <dbReference type="Pfam" id="PF02463"/>
    </source>
</evidence>
<dbReference type="OrthoDB" id="6424661at2759"/>
<feature type="domain" description="RecF/RecN/SMC N-terminal" evidence="4">
    <location>
        <begin position="2"/>
        <end position="198"/>
    </location>
</feature>
<dbReference type="InterPro" id="IPR027417">
    <property type="entry name" value="P-loop_NTPase"/>
</dbReference>
<dbReference type="STRING" id="407821.A0A087UQP5"/>
<proteinExistence type="predicted"/>
<organism evidence="5 6">
    <name type="scientific">Stegodyphus mimosarum</name>
    <name type="common">African social velvet spider</name>
    <dbReference type="NCBI Taxonomy" id="407821"/>
    <lineage>
        <taxon>Eukaryota</taxon>
        <taxon>Metazoa</taxon>
        <taxon>Ecdysozoa</taxon>
        <taxon>Arthropoda</taxon>
        <taxon>Chelicerata</taxon>
        <taxon>Arachnida</taxon>
        <taxon>Araneae</taxon>
        <taxon>Araneomorphae</taxon>
        <taxon>Entelegynae</taxon>
        <taxon>Eresoidea</taxon>
        <taxon>Eresidae</taxon>
        <taxon>Stegodyphus</taxon>
    </lineage>
</organism>
<feature type="region of interest" description="Disordered" evidence="3">
    <location>
        <begin position="433"/>
        <end position="456"/>
    </location>
</feature>
<evidence type="ECO:0000256" key="2">
    <source>
        <dbReference type="SAM" id="Coils"/>
    </source>
</evidence>
<dbReference type="GO" id="GO:0005524">
    <property type="term" value="F:ATP binding"/>
    <property type="evidence" value="ECO:0007669"/>
    <property type="project" value="InterPro"/>
</dbReference>
<accession>A0A087UQP5</accession>
<evidence type="ECO:0000256" key="3">
    <source>
        <dbReference type="SAM" id="MobiDB-lite"/>
    </source>
</evidence>
<keyword evidence="6" id="KW-1185">Reference proteome</keyword>
<dbReference type="InterPro" id="IPR003395">
    <property type="entry name" value="RecF/RecN/SMC_N"/>
</dbReference>
<dbReference type="PANTHER" id="PTHR43977">
    <property type="entry name" value="STRUCTURAL MAINTENANCE OF CHROMOSOMES PROTEIN 3"/>
    <property type="match status" value="1"/>
</dbReference>
<dbReference type="OMA" id="IVYELET"/>
<dbReference type="Gene3D" id="3.40.50.300">
    <property type="entry name" value="P-loop containing nucleotide triphosphate hydrolases"/>
    <property type="match status" value="1"/>
</dbReference>
<dbReference type="GO" id="GO:0016887">
    <property type="term" value="F:ATP hydrolysis activity"/>
    <property type="evidence" value="ECO:0007669"/>
    <property type="project" value="InterPro"/>
</dbReference>
<keyword evidence="1" id="KW-0131">Cell cycle</keyword>
<dbReference type="Pfam" id="PF02463">
    <property type="entry name" value="SMC_N"/>
    <property type="match status" value="1"/>
</dbReference>
<dbReference type="CDD" id="cd03273">
    <property type="entry name" value="ABC_SMC2_euk"/>
    <property type="match status" value="1"/>
</dbReference>
<dbReference type="InterPro" id="IPR027120">
    <property type="entry name" value="Smc2_ABC"/>
</dbReference>
<feature type="non-terminal residue" evidence="5">
    <location>
        <position position="456"/>
    </location>
</feature>
<sequence>MYIKSLCIEGFKSYGNRTEITGFDPLFNAITGLNGSGKSNILDSICFVLGITNLSQVRATNLNELVYKNGQAGINKATVTITFDNRDSSGSPLGYENHKEISVTRIVITGGKNKYLINGVGANNNRVHDLFQSVHLNVNNPHFLIMQGRITKVLNMRPMEILSMIEEACGTRMYEDKKENALKNLEKKDSRLREINAMLNEHICPQLEKLKAERKEYNEYTKAVREYEHLSKIYIAWDYVKTEELVNKSGNEKKELENKFERHKHSITEMKRKLEEADKKISEIEMKMDEDGGQKLHALDEELKKMQVAETKADTQHRNLKDALKEEVKKKAELTKSFQDEKYTLAQKEKELEKLKKKLEELKLIYDQDNEAITAAENHFHAVNAGLSDANGEEASLAAQLIAAGKDKKDAETEEKSLEMSIKHMKADLEKRKVENKKVDKSYTQDQNLYQNLDTQ</sequence>
<evidence type="ECO:0000256" key="1">
    <source>
        <dbReference type="ARBA" id="ARBA00023306"/>
    </source>
</evidence>
<feature type="coiled-coil region" evidence="2">
    <location>
        <begin position="175"/>
        <end position="372"/>
    </location>
</feature>
<dbReference type="SUPFAM" id="SSF52540">
    <property type="entry name" value="P-loop containing nucleoside triphosphate hydrolases"/>
    <property type="match status" value="1"/>
</dbReference>
<reference evidence="5 6" key="1">
    <citation type="submission" date="2013-11" db="EMBL/GenBank/DDBJ databases">
        <title>Genome sequencing of Stegodyphus mimosarum.</title>
        <authorList>
            <person name="Bechsgaard J."/>
        </authorList>
    </citation>
    <scope>NUCLEOTIDE SEQUENCE [LARGE SCALE GENOMIC DNA]</scope>
</reference>
<protein>
    <submittedName>
        <fullName evidence="5">Structural maintenance of chromosomes protein 2</fullName>
    </submittedName>
</protein>
<feature type="compositionally biased region" description="Polar residues" evidence="3">
    <location>
        <begin position="444"/>
        <end position="456"/>
    </location>
</feature>
<evidence type="ECO:0000313" key="5">
    <source>
        <dbReference type="EMBL" id="KFM79684.1"/>
    </source>
</evidence>
<evidence type="ECO:0000313" key="6">
    <source>
        <dbReference type="Proteomes" id="UP000054359"/>
    </source>
</evidence>
<feature type="compositionally biased region" description="Basic and acidic residues" evidence="3">
    <location>
        <begin position="433"/>
        <end position="443"/>
    </location>
</feature>
<dbReference type="EMBL" id="KK121074">
    <property type="protein sequence ID" value="KFM79684.1"/>
    <property type="molecule type" value="Genomic_DNA"/>
</dbReference>